<dbReference type="PANTHER" id="PTHR24305">
    <property type="entry name" value="CYTOCHROME P450"/>
    <property type="match status" value="1"/>
</dbReference>
<dbReference type="KEGG" id="aluc:AKAW2_20769S"/>
<dbReference type="Proteomes" id="UP000661280">
    <property type="component" value="Chromosome 2"/>
</dbReference>
<name>A0A7R7W4E4_ASPKA</name>
<reference evidence="6" key="2">
    <citation type="submission" date="2021-02" db="EMBL/GenBank/DDBJ databases">
        <title>Aspergillus luchuensis mut. kawachii IFO 4304 genome sequence.</title>
        <authorList>
            <person name="Mori K."/>
            <person name="Kadooka C."/>
            <person name="Goto M."/>
            <person name="Futagami T."/>
        </authorList>
    </citation>
    <scope>NUCLEOTIDE SEQUENCE</scope>
    <source>
        <strain evidence="6">IFO 4308</strain>
    </source>
</reference>
<feature type="transmembrane region" description="Helical" evidence="5">
    <location>
        <begin position="40"/>
        <end position="68"/>
    </location>
</feature>
<keyword evidence="4" id="KW-0479">Metal-binding</keyword>
<dbReference type="EMBL" id="AP024426">
    <property type="protein sequence ID" value="BCR95829.1"/>
    <property type="molecule type" value="Genomic_DNA"/>
</dbReference>
<dbReference type="OrthoDB" id="1470350at2759"/>
<dbReference type="InterPro" id="IPR050121">
    <property type="entry name" value="Cytochrome_P450_monoxygenase"/>
</dbReference>
<keyword evidence="3" id="KW-0503">Monooxygenase</keyword>
<keyword evidence="7" id="KW-1185">Reference proteome</keyword>
<dbReference type="InterPro" id="IPR001128">
    <property type="entry name" value="Cyt_P450"/>
</dbReference>
<keyword evidence="5" id="KW-0812">Transmembrane</keyword>
<dbReference type="FunFam" id="1.10.630.10:FF:000051">
    <property type="entry name" value="Cytochrome P450 monooxygenase (Fum15)"/>
    <property type="match status" value="1"/>
</dbReference>
<dbReference type="InterPro" id="IPR002401">
    <property type="entry name" value="Cyt_P450_E_grp-I"/>
</dbReference>
<accession>A0A7R7W4E4</accession>
<dbReference type="SUPFAM" id="SSF48264">
    <property type="entry name" value="Cytochrome P450"/>
    <property type="match status" value="1"/>
</dbReference>
<evidence type="ECO:0000313" key="6">
    <source>
        <dbReference type="EMBL" id="BCR95829.1"/>
    </source>
</evidence>
<evidence type="ECO:0000256" key="2">
    <source>
        <dbReference type="ARBA" id="ARBA00023002"/>
    </source>
</evidence>
<dbReference type="GO" id="GO:0005506">
    <property type="term" value="F:iron ion binding"/>
    <property type="evidence" value="ECO:0007669"/>
    <property type="project" value="InterPro"/>
</dbReference>
<evidence type="ECO:0000256" key="4">
    <source>
        <dbReference type="PIRSR" id="PIRSR602401-1"/>
    </source>
</evidence>
<keyword evidence="4" id="KW-0408">Iron</keyword>
<comment type="cofactor">
    <cofactor evidence="4">
        <name>heme</name>
        <dbReference type="ChEBI" id="CHEBI:30413"/>
    </cofactor>
</comment>
<dbReference type="Gene3D" id="1.10.630.10">
    <property type="entry name" value="Cytochrome P450"/>
    <property type="match status" value="1"/>
</dbReference>
<dbReference type="AlphaFoldDB" id="A0A7R7W4E4"/>
<keyword evidence="5" id="KW-0472">Membrane</keyword>
<evidence type="ECO:0000256" key="5">
    <source>
        <dbReference type="SAM" id="Phobius"/>
    </source>
</evidence>
<evidence type="ECO:0000256" key="1">
    <source>
        <dbReference type="ARBA" id="ARBA00010617"/>
    </source>
</evidence>
<dbReference type="PANTHER" id="PTHR24305:SF227">
    <property type="entry name" value="P450, PUTATIVE (EUROFUNG)-RELATED"/>
    <property type="match status" value="1"/>
</dbReference>
<dbReference type="GeneID" id="64957154"/>
<feature type="binding site" description="axial binding residue" evidence="4">
    <location>
        <position position="510"/>
    </location>
    <ligand>
        <name>heme</name>
        <dbReference type="ChEBI" id="CHEBI:30413"/>
    </ligand>
    <ligandPart>
        <name>Fe</name>
        <dbReference type="ChEBI" id="CHEBI:18248"/>
    </ligandPart>
</feature>
<evidence type="ECO:0000313" key="7">
    <source>
        <dbReference type="Proteomes" id="UP000661280"/>
    </source>
</evidence>
<dbReference type="GO" id="GO:0020037">
    <property type="term" value="F:heme binding"/>
    <property type="evidence" value="ECO:0007669"/>
    <property type="project" value="InterPro"/>
</dbReference>
<proteinExistence type="inferred from homology"/>
<keyword evidence="2" id="KW-0560">Oxidoreductase</keyword>
<reference evidence="6" key="1">
    <citation type="submission" date="2021-01" db="EMBL/GenBank/DDBJ databases">
        <authorList>
            <consortium name="Aspergillus luchuensis mut. kawachii IFO 4304 genome sequencing consortium"/>
            <person name="Kazuki M."/>
            <person name="Futagami T."/>
        </authorList>
    </citation>
    <scope>NUCLEOTIDE SEQUENCE</scope>
    <source>
        <strain evidence="6">IFO 4308</strain>
    </source>
</reference>
<dbReference type="InterPro" id="IPR036396">
    <property type="entry name" value="Cyt_P450_sf"/>
</dbReference>
<dbReference type="GO" id="GO:0004497">
    <property type="term" value="F:monooxygenase activity"/>
    <property type="evidence" value="ECO:0007669"/>
    <property type="project" value="UniProtKB-KW"/>
</dbReference>
<dbReference type="GO" id="GO:0016705">
    <property type="term" value="F:oxidoreductase activity, acting on paired donors, with incorporation or reduction of molecular oxygen"/>
    <property type="evidence" value="ECO:0007669"/>
    <property type="project" value="InterPro"/>
</dbReference>
<evidence type="ECO:0008006" key="8">
    <source>
        <dbReference type="Google" id="ProtNLM"/>
    </source>
</evidence>
<keyword evidence="4" id="KW-0349">Heme</keyword>
<dbReference type="CDD" id="cd11069">
    <property type="entry name" value="CYP_FUM15-like"/>
    <property type="match status" value="1"/>
</dbReference>
<evidence type="ECO:0000256" key="3">
    <source>
        <dbReference type="ARBA" id="ARBA00023033"/>
    </source>
</evidence>
<protein>
    <recommendedName>
        <fullName evidence="8">Cytochrome P450</fullName>
    </recommendedName>
</protein>
<gene>
    <name evidence="6" type="ORF">AKAW2_20769S</name>
</gene>
<dbReference type="RefSeq" id="XP_041539595.1">
    <property type="nucleotide sequence ID" value="XM_041685518.1"/>
</dbReference>
<keyword evidence="5" id="KW-1133">Transmembrane helix</keyword>
<organism evidence="6 7">
    <name type="scientific">Aspergillus kawachii</name>
    <name type="common">White koji mold</name>
    <name type="synonym">Aspergillus awamori var. kawachi</name>
    <dbReference type="NCBI Taxonomy" id="1069201"/>
    <lineage>
        <taxon>Eukaryota</taxon>
        <taxon>Fungi</taxon>
        <taxon>Dikarya</taxon>
        <taxon>Ascomycota</taxon>
        <taxon>Pezizomycotina</taxon>
        <taxon>Eurotiomycetes</taxon>
        <taxon>Eurotiomycetidae</taxon>
        <taxon>Eurotiales</taxon>
        <taxon>Aspergillaceae</taxon>
        <taxon>Aspergillus</taxon>
        <taxon>Aspergillus subgen. Circumdati</taxon>
    </lineage>
</organism>
<dbReference type="Pfam" id="PF00067">
    <property type="entry name" value="p450"/>
    <property type="match status" value="1"/>
</dbReference>
<dbReference type="PRINTS" id="PR00463">
    <property type="entry name" value="EP450I"/>
</dbReference>
<comment type="similarity">
    <text evidence="1">Belongs to the cytochrome P450 family.</text>
</comment>
<dbReference type="PRINTS" id="PR00385">
    <property type="entry name" value="P450"/>
</dbReference>
<sequence>MLSAHRMACLPTLVSRLSRVMSGFRSGGFALLTVSLSAEYHYSMIGTATSLGIWTRILLLLLVIWILWRKFVWPNYFSPLRHLPSPHSGTWGLNQRLRLYTEPRGKPQCDWVNHIPNNGLLRYRTLLNSDRLSVTSPEALAEVLTTKCYDFRKPKWLLGELKQVLGVGLLLAEGDDHRFQRKILAPAFSFRHIKNLYGVFWDKSHDLVNAITEHLSCKEKEQQITRLACDKFHPSTGVLDIADWANRATLDMIGIAGMGRDFGAIHDPNADLVRAYKLIFQPSKSAMFLAILRFLLPDWLVNRLPFRRNKEIQRAVRTIRGACAELIHQKSGYLSENSNLEHRDILTVALQNGGFSKEGLIDQLMTFLAAGHETTATAVTWAIYLLCVNCDVQTTLRQEIREKLRSPDDHKSSFTHQSIDSMTYLNAVCDEVLRYAPPVPFTIREAVVDTVILDQPIPKGTKIMVVPRATNRDAHLWGPDAQDFKPERWLNPDTRSNYATMTFIHGSRSCIGRSFAKAEFAILLAALVGRFEFQLEDDRLLDERHMKVTRTVTARPVNGLLVKATPLVGW</sequence>